<sequence>ASSWQAAVTPSVCGSKCVTAPPPGRLLQYTFVGDLFMVPDDPLGRNGPHLKDFLRCRSPVSHPLAPAPQFSQRGAQTAELLQFPSQPAGAAAQWQPTDPAALRELLLHRFPGQDSLVTLAIQCNPDNNDISSLSDIILNMQRERAAER</sequence>
<reference evidence="4" key="1">
    <citation type="journal article" date="2023" name="Science">
        <title>Genome structures resolve the early diversification of teleost fishes.</title>
        <authorList>
            <person name="Parey E."/>
            <person name="Louis A."/>
            <person name="Montfort J."/>
            <person name="Bouchez O."/>
            <person name="Roques C."/>
            <person name="Iampietro C."/>
            <person name="Lluch J."/>
            <person name="Castinel A."/>
            <person name="Donnadieu C."/>
            <person name="Desvignes T."/>
            <person name="Floi Bucao C."/>
            <person name="Jouanno E."/>
            <person name="Wen M."/>
            <person name="Mejri S."/>
            <person name="Dirks R."/>
            <person name="Jansen H."/>
            <person name="Henkel C."/>
            <person name="Chen W.J."/>
            <person name="Zahm M."/>
            <person name="Cabau C."/>
            <person name="Klopp C."/>
            <person name="Thompson A.W."/>
            <person name="Robinson-Rechavi M."/>
            <person name="Braasch I."/>
            <person name="Lecointre G."/>
            <person name="Bobe J."/>
            <person name="Postlethwait J.H."/>
            <person name="Berthelot C."/>
            <person name="Roest Crollius H."/>
            <person name="Guiguen Y."/>
        </authorList>
    </citation>
    <scope>NUCLEOTIDE SEQUENCE</scope>
    <source>
        <strain evidence="4">Concon-B</strain>
    </source>
</reference>
<dbReference type="PANTHER" id="PTHR12876:SF28">
    <property type="entry name" value="PROTEIN KHNYN"/>
    <property type="match status" value="1"/>
</dbReference>
<protein>
    <submittedName>
        <fullName evidence="4">Uncharacterized protein</fullName>
    </submittedName>
</protein>
<dbReference type="InterPro" id="IPR021869">
    <property type="entry name" value="RNase_Zc3h12_NYN"/>
</dbReference>
<dbReference type="Pfam" id="PF23054">
    <property type="entry name" value="UBA_N4BP1_C"/>
    <property type="match status" value="1"/>
</dbReference>
<name>A0A9Q1HXX4_CONCO</name>
<dbReference type="InterPro" id="IPR051101">
    <property type="entry name" value="ZC3H12/N4BP1_RNase_Reg"/>
</dbReference>
<dbReference type="InterPro" id="IPR056578">
    <property type="entry name" value="UBA_N4BP1_C"/>
</dbReference>
<accession>A0A9Q1HXX4</accession>
<evidence type="ECO:0000259" key="3">
    <source>
        <dbReference type="Pfam" id="PF23054"/>
    </source>
</evidence>
<feature type="domain" description="RNase NYN" evidence="2">
    <location>
        <begin position="25"/>
        <end position="52"/>
    </location>
</feature>
<feature type="non-terminal residue" evidence="4">
    <location>
        <position position="148"/>
    </location>
</feature>
<dbReference type="PANTHER" id="PTHR12876">
    <property type="entry name" value="N4BP1-RELATED"/>
    <property type="match status" value="1"/>
</dbReference>
<feature type="domain" description="N4BP1 C-terminal UBA" evidence="3">
    <location>
        <begin position="96"/>
        <end position="139"/>
    </location>
</feature>
<dbReference type="AlphaFoldDB" id="A0A9Q1HXX4"/>
<comment type="similarity">
    <text evidence="1">Belongs to the N4BP1 family.</text>
</comment>
<keyword evidence="5" id="KW-1185">Reference proteome</keyword>
<proteinExistence type="inferred from homology"/>
<comment type="caution">
    <text evidence="4">The sequence shown here is derived from an EMBL/GenBank/DDBJ whole genome shotgun (WGS) entry which is preliminary data.</text>
</comment>
<evidence type="ECO:0000259" key="2">
    <source>
        <dbReference type="Pfam" id="PF11977"/>
    </source>
</evidence>
<dbReference type="Proteomes" id="UP001152803">
    <property type="component" value="Unassembled WGS sequence"/>
</dbReference>
<dbReference type="Pfam" id="PF11977">
    <property type="entry name" value="RNase_Zc3h12a"/>
    <property type="match status" value="1"/>
</dbReference>
<dbReference type="GO" id="GO:0005634">
    <property type="term" value="C:nucleus"/>
    <property type="evidence" value="ECO:0007669"/>
    <property type="project" value="TreeGrafter"/>
</dbReference>
<dbReference type="GO" id="GO:0036464">
    <property type="term" value="C:cytoplasmic ribonucleoprotein granule"/>
    <property type="evidence" value="ECO:0007669"/>
    <property type="project" value="TreeGrafter"/>
</dbReference>
<evidence type="ECO:0000313" key="5">
    <source>
        <dbReference type="Proteomes" id="UP001152803"/>
    </source>
</evidence>
<dbReference type="GO" id="GO:0003729">
    <property type="term" value="F:mRNA binding"/>
    <property type="evidence" value="ECO:0007669"/>
    <property type="project" value="TreeGrafter"/>
</dbReference>
<organism evidence="4 5">
    <name type="scientific">Conger conger</name>
    <name type="common">Conger eel</name>
    <name type="synonym">Muraena conger</name>
    <dbReference type="NCBI Taxonomy" id="82655"/>
    <lineage>
        <taxon>Eukaryota</taxon>
        <taxon>Metazoa</taxon>
        <taxon>Chordata</taxon>
        <taxon>Craniata</taxon>
        <taxon>Vertebrata</taxon>
        <taxon>Euteleostomi</taxon>
        <taxon>Actinopterygii</taxon>
        <taxon>Neopterygii</taxon>
        <taxon>Teleostei</taxon>
        <taxon>Anguilliformes</taxon>
        <taxon>Congridae</taxon>
        <taxon>Conger</taxon>
    </lineage>
</organism>
<evidence type="ECO:0000256" key="1">
    <source>
        <dbReference type="ARBA" id="ARBA00038274"/>
    </source>
</evidence>
<dbReference type="Gene3D" id="3.40.50.11980">
    <property type="match status" value="1"/>
</dbReference>
<dbReference type="GO" id="GO:0004521">
    <property type="term" value="F:RNA endonuclease activity"/>
    <property type="evidence" value="ECO:0007669"/>
    <property type="project" value="TreeGrafter"/>
</dbReference>
<dbReference type="OrthoDB" id="8947568at2759"/>
<gene>
    <name evidence="4" type="ORF">COCON_G00113430</name>
</gene>
<evidence type="ECO:0000313" key="4">
    <source>
        <dbReference type="EMBL" id="KAJ8268736.1"/>
    </source>
</evidence>
<dbReference type="EMBL" id="JAFJMO010000008">
    <property type="protein sequence ID" value="KAJ8268736.1"/>
    <property type="molecule type" value="Genomic_DNA"/>
</dbReference>